<dbReference type="PANTHER" id="PTHR47966:SF51">
    <property type="entry name" value="BETA-SITE APP-CLEAVING ENZYME, ISOFORM A-RELATED"/>
    <property type="match status" value="1"/>
</dbReference>
<evidence type="ECO:0000256" key="4">
    <source>
        <dbReference type="SAM" id="SignalP"/>
    </source>
</evidence>
<dbReference type="Pfam" id="PF00026">
    <property type="entry name" value="Asp"/>
    <property type="match status" value="1"/>
</dbReference>
<accession>A0A2G5H8U3</accession>
<keyword evidence="3" id="KW-0812">Transmembrane</keyword>
<protein>
    <recommendedName>
        <fullName evidence="5">Peptidase A1 domain-containing protein</fullName>
    </recommendedName>
</protein>
<evidence type="ECO:0000313" key="9">
    <source>
        <dbReference type="Proteomes" id="UP001302367"/>
    </source>
</evidence>
<feature type="chain" id="PRO_5013619850" description="Peptidase A1 domain-containing protein" evidence="4">
    <location>
        <begin position="24"/>
        <end position="683"/>
    </location>
</feature>
<organism evidence="6 8">
    <name type="scientific">Cercospora beticola</name>
    <name type="common">Sugarbeet leaf spot fungus</name>
    <dbReference type="NCBI Taxonomy" id="122368"/>
    <lineage>
        <taxon>Eukaryota</taxon>
        <taxon>Fungi</taxon>
        <taxon>Dikarya</taxon>
        <taxon>Ascomycota</taxon>
        <taxon>Pezizomycotina</taxon>
        <taxon>Dothideomycetes</taxon>
        <taxon>Dothideomycetidae</taxon>
        <taxon>Mycosphaerellales</taxon>
        <taxon>Mycosphaerellaceae</taxon>
        <taxon>Cercospora</taxon>
    </lineage>
</organism>
<dbReference type="SUPFAM" id="SSF50630">
    <property type="entry name" value="Acid proteases"/>
    <property type="match status" value="1"/>
</dbReference>
<sequence>MGCFLRNLLLLPHALRAIAFARATAAHLHERADEEVASTPAPIAFTPDQNWDGIDGEWSSFTLRVGTPQQFVRTLVSTASYQTWVVLPQGCEAAADYEACAESRGWIFQSNESSTWEEKGIYDLWIQKNLGYGGNAIYGYDTVGLGGQGEGGPTLLNTTVGGFAVEDFYLGVFGVNPKPTNFTSFDNGSPSYMTLLKEQKHIPSLSFGYTAGARYRFTGVLASLTLGGYDTSRFVENDLVFTFAADNERDLLVAITSIATPSDTESSPIATELLPSPVYAYIDSTVPEIWLPVEACQAFELEFGIVYDNTTNLYLVNETLHDALLERNATVTFTLAQNPFTEPTVKITLPYASFDLTAKPPYKGLVNNTRYFPLQRAQNDTQYTLGRAFLQEAYLAVDWESATFNVSQVLWSQSPQQHLVPIIPSIKSDRLPSGGDDGASSSLSTGAIAGVSVGAVAAVALVGVLLLFWVRRRRRTAAAREAANEKLDSDSNSGTQVEVTRSGSEYRKAELDGTSASAYSDNKRLLSSQGAAPRTPTSVHPSSPGYVMSVAGLSTPTTPGFGYGTYSSSQSGALFSPISETVSEADSRERHVYEMPGDMPAIREKDGKALSEKEALQYREQVYNGIVSTTPTTPEGPREGQREPRRINPEDVVKTGESAEARDETKHKRFSFEGVTSERELYD</sequence>
<dbReference type="OrthoDB" id="4074350at2759"/>
<feature type="signal peptide" evidence="4">
    <location>
        <begin position="1"/>
        <end position="23"/>
    </location>
</feature>
<dbReference type="InterPro" id="IPR033121">
    <property type="entry name" value="PEPTIDASE_A1"/>
</dbReference>
<dbReference type="CDD" id="cd05471">
    <property type="entry name" value="pepsin_like"/>
    <property type="match status" value="1"/>
</dbReference>
<dbReference type="GO" id="GO:0006508">
    <property type="term" value="P:proteolysis"/>
    <property type="evidence" value="ECO:0007669"/>
    <property type="project" value="InterPro"/>
</dbReference>
<feature type="compositionally biased region" description="Basic and acidic residues" evidence="2">
    <location>
        <begin position="636"/>
        <end position="666"/>
    </location>
</feature>
<keyword evidence="4" id="KW-0732">Signal</keyword>
<name>A0A2G5H8U3_CERBT</name>
<evidence type="ECO:0000313" key="6">
    <source>
        <dbReference type="EMBL" id="PIA88950.1"/>
    </source>
</evidence>
<comment type="similarity">
    <text evidence="1">Belongs to the peptidase A1 family.</text>
</comment>
<feature type="compositionally biased region" description="Polar residues" evidence="2">
    <location>
        <begin position="514"/>
        <end position="541"/>
    </location>
</feature>
<feature type="transmembrane region" description="Helical" evidence="3">
    <location>
        <begin position="447"/>
        <end position="470"/>
    </location>
</feature>
<feature type="region of interest" description="Disordered" evidence="2">
    <location>
        <begin position="482"/>
        <end position="543"/>
    </location>
</feature>
<feature type="domain" description="Peptidase A1" evidence="5">
    <location>
        <begin position="59"/>
        <end position="407"/>
    </location>
</feature>
<evidence type="ECO:0000313" key="7">
    <source>
        <dbReference type="EMBL" id="WPB03691.1"/>
    </source>
</evidence>
<reference evidence="7 9" key="2">
    <citation type="submission" date="2023-09" db="EMBL/GenBank/DDBJ databases">
        <title>Complete-Gapless Cercospora beticola genome.</title>
        <authorList>
            <person name="Wyatt N.A."/>
            <person name="Spanner R.E."/>
            <person name="Bolton M.D."/>
        </authorList>
    </citation>
    <scope>NUCLEOTIDE SEQUENCE [LARGE SCALE GENOMIC DNA]</scope>
    <source>
        <strain evidence="7">Cb09-40</strain>
    </source>
</reference>
<dbReference type="PANTHER" id="PTHR47966">
    <property type="entry name" value="BETA-SITE APP-CLEAVING ENZYME, ISOFORM A-RELATED"/>
    <property type="match status" value="1"/>
</dbReference>
<evidence type="ECO:0000256" key="2">
    <source>
        <dbReference type="SAM" id="MobiDB-lite"/>
    </source>
</evidence>
<evidence type="ECO:0000259" key="5">
    <source>
        <dbReference type="PROSITE" id="PS51767"/>
    </source>
</evidence>
<keyword evidence="3" id="KW-0472">Membrane</keyword>
<dbReference type="AlphaFoldDB" id="A0A2G5H8U3"/>
<keyword evidence="9" id="KW-1185">Reference proteome</keyword>
<proteinExistence type="inferred from homology"/>
<dbReference type="Gene3D" id="2.40.70.10">
    <property type="entry name" value="Acid Proteases"/>
    <property type="match status" value="2"/>
</dbReference>
<dbReference type="Proteomes" id="UP001302367">
    <property type="component" value="Chromosome 5"/>
</dbReference>
<dbReference type="InterPro" id="IPR001461">
    <property type="entry name" value="Aspartic_peptidase_A1"/>
</dbReference>
<dbReference type="Proteomes" id="UP000230605">
    <property type="component" value="Chromosome 5"/>
</dbReference>
<feature type="compositionally biased region" description="Polar residues" evidence="2">
    <location>
        <begin position="490"/>
        <end position="503"/>
    </location>
</feature>
<gene>
    <name evidence="6" type="ORF">CB0940_07723</name>
    <name evidence="7" type="ORF">RHO25_008335</name>
</gene>
<dbReference type="PRINTS" id="PR00792">
    <property type="entry name" value="PEPSIN"/>
</dbReference>
<keyword evidence="3" id="KW-1133">Transmembrane helix</keyword>
<dbReference type="InterPro" id="IPR034164">
    <property type="entry name" value="Pepsin-like_dom"/>
</dbReference>
<feature type="region of interest" description="Disordered" evidence="2">
    <location>
        <begin position="626"/>
        <end position="683"/>
    </location>
</feature>
<dbReference type="GO" id="GO:0000324">
    <property type="term" value="C:fungal-type vacuole"/>
    <property type="evidence" value="ECO:0007669"/>
    <property type="project" value="TreeGrafter"/>
</dbReference>
<dbReference type="EMBL" id="CP134188">
    <property type="protein sequence ID" value="WPB03691.1"/>
    <property type="molecule type" value="Genomic_DNA"/>
</dbReference>
<reference evidence="6 8" key="1">
    <citation type="submission" date="2015-10" db="EMBL/GenBank/DDBJ databases">
        <title>The cercosporin biosynthetic gene cluster was horizontally transferred to several fungal lineages and shown to be expanded in Cercospora beticola based on microsynteny with recipient genomes.</title>
        <authorList>
            <person name="De Jonge R."/>
            <person name="Ebert M.K."/>
            <person name="Suttle J.C."/>
            <person name="Jurick Ii W.M."/>
            <person name="Secor G.A."/>
            <person name="Thomma B.P."/>
            <person name="Van De Peer Y."/>
            <person name="Bolton M.D."/>
        </authorList>
    </citation>
    <scope>NUCLEOTIDE SEQUENCE [LARGE SCALE GENOMIC DNA]</scope>
    <source>
        <strain evidence="6 8">09-40</strain>
    </source>
</reference>
<dbReference type="InterPro" id="IPR021109">
    <property type="entry name" value="Peptidase_aspartic_dom_sf"/>
</dbReference>
<dbReference type="GO" id="GO:0004190">
    <property type="term" value="F:aspartic-type endopeptidase activity"/>
    <property type="evidence" value="ECO:0007669"/>
    <property type="project" value="InterPro"/>
</dbReference>
<dbReference type="PROSITE" id="PS51767">
    <property type="entry name" value="PEPTIDASE_A1"/>
    <property type="match status" value="1"/>
</dbReference>
<evidence type="ECO:0000256" key="1">
    <source>
        <dbReference type="ARBA" id="ARBA00007447"/>
    </source>
</evidence>
<evidence type="ECO:0000256" key="3">
    <source>
        <dbReference type="SAM" id="Phobius"/>
    </source>
</evidence>
<evidence type="ECO:0000313" key="8">
    <source>
        <dbReference type="Proteomes" id="UP000230605"/>
    </source>
</evidence>
<dbReference type="EMBL" id="LKMD01000108">
    <property type="protein sequence ID" value="PIA88950.1"/>
    <property type="molecule type" value="Genomic_DNA"/>
</dbReference>